<dbReference type="VEuPathDB" id="TriTrypDB:C4B63_18g57"/>
<feature type="domain" description="HYDIN/VesB/CFA65-like Ig-like" evidence="6">
    <location>
        <begin position="389"/>
        <end position="475"/>
    </location>
</feature>
<dbReference type="VEuPathDB" id="TriTrypDB:Tc_MARK_1934"/>
<dbReference type="VEuPathDB" id="TriTrypDB:TcG_02276"/>
<dbReference type="EMBL" id="PRFC01000028">
    <property type="protein sequence ID" value="PWV15728.1"/>
    <property type="molecule type" value="Genomic_DNA"/>
</dbReference>
<accession>A0A2V2X4I5</accession>
<keyword evidence="5" id="KW-0966">Cell projection</keyword>
<evidence type="ECO:0000256" key="5">
    <source>
        <dbReference type="ARBA" id="ARBA00023273"/>
    </source>
</evidence>
<dbReference type="VEuPathDB" id="TriTrypDB:TcCLB.511751.14"/>
<evidence type="ECO:0000259" key="6">
    <source>
        <dbReference type="Pfam" id="PF22544"/>
    </source>
</evidence>
<name>A0A2V2X4I5_TRYCR</name>
<evidence type="ECO:0000313" key="8">
    <source>
        <dbReference type="Proteomes" id="UP000246078"/>
    </source>
</evidence>
<keyword evidence="4" id="KW-0969">Cilium</keyword>
<dbReference type="GO" id="GO:0003341">
    <property type="term" value="P:cilium movement"/>
    <property type="evidence" value="ECO:0007669"/>
    <property type="project" value="TreeGrafter"/>
</dbReference>
<dbReference type="VEuPathDB" id="TriTrypDB:C3747_28g238"/>
<dbReference type="VEuPathDB" id="TriTrypDB:ECC02_000307"/>
<dbReference type="InterPro" id="IPR033305">
    <property type="entry name" value="Hydin-like"/>
</dbReference>
<evidence type="ECO:0000256" key="1">
    <source>
        <dbReference type="ARBA" id="ARBA00004138"/>
    </source>
</evidence>
<comment type="caution">
    <text evidence="7">The sequence shown here is derived from an EMBL/GenBank/DDBJ whole genome shotgun (WGS) entry which is preliminary data.</text>
</comment>
<reference evidence="7 8" key="1">
    <citation type="journal article" date="2018" name="Microb. Genom.">
        <title>Expanding an expanded genome: long-read sequencing of Trypanosoma cruzi.</title>
        <authorList>
            <person name="Berna L."/>
            <person name="Rodriguez M."/>
            <person name="Chiribao M.L."/>
            <person name="Parodi-Talice A."/>
            <person name="Pita S."/>
            <person name="Rijo G."/>
            <person name="Alvarez-Valin F."/>
            <person name="Robello C."/>
        </authorList>
    </citation>
    <scope>NUCLEOTIDE SEQUENCE [LARGE SCALE GENOMIC DNA]</scope>
    <source>
        <strain evidence="7 8">TCC</strain>
    </source>
</reference>
<evidence type="ECO:0000256" key="3">
    <source>
        <dbReference type="ARBA" id="ARBA00022490"/>
    </source>
</evidence>
<proteinExistence type="predicted"/>
<evidence type="ECO:0000313" key="7">
    <source>
        <dbReference type="EMBL" id="PWV15728.1"/>
    </source>
</evidence>
<dbReference type="Pfam" id="PF22544">
    <property type="entry name" value="HYDIN_VesB_CFA65-like_Ig"/>
    <property type="match status" value="2"/>
</dbReference>
<dbReference type="VEuPathDB" id="TriTrypDB:TcBrA4_0029260"/>
<protein>
    <recommendedName>
        <fullName evidence="6">HYDIN/VesB/CFA65-like Ig-like domain-containing protein</fullName>
    </recommendedName>
</protein>
<evidence type="ECO:0000256" key="2">
    <source>
        <dbReference type="ARBA" id="ARBA00004496"/>
    </source>
</evidence>
<dbReference type="InterPro" id="IPR013783">
    <property type="entry name" value="Ig-like_fold"/>
</dbReference>
<dbReference type="VEuPathDB" id="TriTrypDB:TcCLB.507023.220"/>
<dbReference type="GO" id="GO:0005930">
    <property type="term" value="C:axoneme"/>
    <property type="evidence" value="ECO:0007669"/>
    <property type="project" value="TreeGrafter"/>
</dbReference>
<evidence type="ECO:0000256" key="4">
    <source>
        <dbReference type="ARBA" id="ARBA00023069"/>
    </source>
</evidence>
<dbReference type="AlphaFoldDB" id="A0A2V2X4I5"/>
<keyword evidence="3" id="KW-0963">Cytoplasm</keyword>
<dbReference type="Gene3D" id="2.60.40.10">
    <property type="entry name" value="Immunoglobulins"/>
    <property type="match status" value="4"/>
</dbReference>
<comment type="subcellular location">
    <subcellularLocation>
        <location evidence="1">Cell projection</location>
        <location evidence="1">Cilium</location>
    </subcellularLocation>
    <subcellularLocation>
        <location evidence="2">Cytoplasm</location>
    </subcellularLocation>
</comment>
<dbReference type="VEuPathDB" id="TriTrypDB:TCSYLVIO_003223"/>
<dbReference type="InterPro" id="IPR053879">
    <property type="entry name" value="HYDIN_VesB_CFA65-like_Ig"/>
</dbReference>
<dbReference type="Proteomes" id="UP000246078">
    <property type="component" value="Unassembled WGS sequence"/>
</dbReference>
<dbReference type="VEuPathDB" id="TriTrypDB:TcYC6_0096790"/>
<dbReference type="PANTHER" id="PTHR23053">
    <property type="entry name" value="DLEC1 DELETED IN LUNG AND ESOPHAGEAL CANCER 1"/>
    <property type="match status" value="1"/>
</dbReference>
<dbReference type="VEuPathDB" id="TriTrypDB:TCDM_01414"/>
<dbReference type="VEuPathDB" id="TriTrypDB:BCY84_00999"/>
<organism evidence="7 8">
    <name type="scientific">Trypanosoma cruzi</name>
    <dbReference type="NCBI Taxonomy" id="5693"/>
    <lineage>
        <taxon>Eukaryota</taxon>
        <taxon>Discoba</taxon>
        <taxon>Euglenozoa</taxon>
        <taxon>Kinetoplastea</taxon>
        <taxon>Metakinetoplastina</taxon>
        <taxon>Trypanosomatida</taxon>
        <taxon>Trypanosomatidae</taxon>
        <taxon>Trypanosoma</taxon>
        <taxon>Schizotrypanum</taxon>
    </lineage>
</organism>
<sequence length="481" mass="53376">MYPSQTAASGVGGDGDGSTVIAAHGRLPKILTFEVNPQEICFREFEPHKTYESPLHLKNMTKETQFVRVRQPQSRVLKLRPPRRNVTSVKVAPGLTVTYKVLFTPEESRNYSCDLVVTTEREEFTVPLHAIASRGQLTLPESFTVAPCPVKSTGTTSLFIRNTGKLECQWRAEASLPFTVTPSSGVLSPGGGVFPVSVGFAPTRLQQYESTICFLLGPEGDVVQKLPVVGNAVEVEVVLEQNTLEFPVTFVTLESQALVRVRNDSGYTVHFSWKSDRSFAEERRAIEQSLLGQTEAVTHAVLTSSKNEATRRRLREERRETLAGGGRVFDDDVFTLEPVSGTIYAKGSQEFIVTFNPQLAMDYVATAYLDIGGRRQRLPLQVKGTGIGPQCELEYTRLDIGEVFVGAVHEYQVDIINKGCIEARYAVLPQNTLMGRKFVFQPSEGVLAPGTQETLFIQLQTDLVGLFLRHFTFICMGLWMN</sequence>
<gene>
    <name evidence="7" type="ORF">C3747_28g238</name>
</gene>
<dbReference type="PANTHER" id="PTHR23053:SF0">
    <property type="entry name" value="HYDROCEPHALUS-INDUCING PROTEIN HOMOLOG"/>
    <property type="match status" value="1"/>
</dbReference>
<dbReference type="VEuPathDB" id="TriTrypDB:TcCL_NonESM00574"/>
<dbReference type="Pfam" id="PF14874">
    <property type="entry name" value="PapD-like"/>
    <property type="match status" value="1"/>
</dbReference>
<dbReference type="GO" id="GO:1904158">
    <property type="term" value="P:axonemal central apparatus assembly"/>
    <property type="evidence" value="ECO:0007669"/>
    <property type="project" value="TreeGrafter"/>
</dbReference>
<feature type="domain" description="HYDIN/VesB/CFA65-like Ig-like" evidence="6">
    <location>
        <begin position="137"/>
        <end position="214"/>
    </location>
</feature>